<dbReference type="Pfam" id="PF25482">
    <property type="entry name" value="DUF7905"/>
    <property type="match status" value="1"/>
</dbReference>
<organism evidence="2 3">
    <name type="scientific">Teratosphaeria nubilosa</name>
    <dbReference type="NCBI Taxonomy" id="161662"/>
    <lineage>
        <taxon>Eukaryota</taxon>
        <taxon>Fungi</taxon>
        <taxon>Dikarya</taxon>
        <taxon>Ascomycota</taxon>
        <taxon>Pezizomycotina</taxon>
        <taxon>Dothideomycetes</taxon>
        <taxon>Dothideomycetidae</taxon>
        <taxon>Mycosphaerellales</taxon>
        <taxon>Teratosphaeriaceae</taxon>
        <taxon>Teratosphaeria</taxon>
    </lineage>
</organism>
<evidence type="ECO:0000313" key="2">
    <source>
        <dbReference type="EMBL" id="KAF2765060.1"/>
    </source>
</evidence>
<dbReference type="AlphaFoldDB" id="A0A6G1KXC0"/>
<dbReference type="Proteomes" id="UP000799436">
    <property type="component" value="Unassembled WGS sequence"/>
</dbReference>
<keyword evidence="3" id="KW-1185">Reference proteome</keyword>
<feature type="domain" description="DUF7905" evidence="1">
    <location>
        <begin position="3"/>
        <end position="211"/>
    </location>
</feature>
<reference evidence="2" key="1">
    <citation type="journal article" date="2020" name="Stud. Mycol.">
        <title>101 Dothideomycetes genomes: a test case for predicting lifestyles and emergence of pathogens.</title>
        <authorList>
            <person name="Haridas S."/>
            <person name="Albert R."/>
            <person name="Binder M."/>
            <person name="Bloem J."/>
            <person name="Labutti K."/>
            <person name="Salamov A."/>
            <person name="Andreopoulos B."/>
            <person name="Baker S."/>
            <person name="Barry K."/>
            <person name="Bills G."/>
            <person name="Bluhm B."/>
            <person name="Cannon C."/>
            <person name="Castanera R."/>
            <person name="Culley D."/>
            <person name="Daum C."/>
            <person name="Ezra D."/>
            <person name="Gonzalez J."/>
            <person name="Henrissat B."/>
            <person name="Kuo A."/>
            <person name="Liang C."/>
            <person name="Lipzen A."/>
            <person name="Lutzoni F."/>
            <person name="Magnuson J."/>
            <person name="Mondo S."/>
            <person name="Nolan M."/>
            <person name="Ohm R."/>
            <person name="Pangilinan J."/>
            <person name="Park H.-J."/>
            <person name="Ramirez L."/>
            <person name="Alfaro M."/>
            <person name="Sun H."/>
            <person name="Tritt A."/>
            <person name="Yoshinaga Y."/>
            <person name="Zwiers L.-H."/>
            <person name="Turgeon B."/>
            <person name="Goodwin S."/>
            <person name="Spatafora J."/>
            <person name="Crous P."/>
            <person name="Grigoriev I."/>
        </authorList>
    </citation>
    <scope>NUCLEOTIDE SEQUENCE</scope>
    <source>
        <strain evidence="2">CBS 116005</strain>
    </source>
</reference>
<dbReference type="OrthoDB" id="4739136at2759"/>
<sequence length="262" mass="28945">MIHDLKDVQPIFGITFTFADTRGDLRLIQEWQIGYGSDDFDRCSEKWSRLDPETGTPRTLLDVSLTNLTDGQAWQIDISASDPVDATRLPKSLSKFAAAVKILPAVARSQAVDCPFVSYNPFTSLKSIQQRVSYRYVISGTDYNLELSRFQDKTFASSASTTKSVEPTLYEARWAINVFGTCWESNFAQNEVLKIGESTAWEHGGLTWFPRDVGSETGGLDVGEDGGGGWELLLGKLERIEDIVKDVKASLGENLIGGMNAD</sequence>
<dbReference type="InterPro" id="IPR057227">
    <property type="entry name" value="DUF7905"/>
</dbReference>
<name>A0A6G1KXC0_9PEZI</name>
<accession>A0A6G1KXC0</accession>
<gene>
    <name evidence="2" type="ORF">EJ03DRAFT_220848</name>
</gene>
<dbReference type="EMBL" id="ML995902">
    <property type="protein sequence ID" value="KAF2765060.1"/>
    <property type="molecule type" value="Genomic_DNA"/>
</dbReference>
<protein>
    <recommendedName>
        <fullName evidence="1">DUF7905 domain-containing protein</fullName>
    </recommendedName>
</protein>
<evidence type="ECO:0000259" key="1">
    <source>
        <dbReference type="Pfam" id="PF25482"/>
    </source>
</evidence>
<proteinExistence type="predicted"/>
<evidence type="ECO:0000313" key="3">
    <source>
        <dbReference type="Proteomes" id="UP000799436"/>
    </source>
</evidence>